<organism evidence="1 2">
    <name type="scientific">Coemansia helicoidea</name>
    <dbReference type="NCBI Taxonomy" id="1286919"/>
    <lineage>
        <taxon>Eukaryota</taxon>
        <taxon>Fungi</taxon>
        <taxon>Fungi incertae sedis</taxon>
        <taxon>Zoopagomycota</taxon>
        <taxon>Kickxellomycotina</taxon>
        <taxon>Kickxellomycetes</taxon>
        <taxon>Kickxellales</taxon>
        <taxon>Kickxellaceae</taxon>
        <taxon>Coemansia</taxon>
    </lineage>
</organism>
<reference evidence="1" key="1">
    <citation type="submission" date="2022-07" db="EMBL/GenBank/DDBJ databases">
        <title>Phylogenomic reconstructions and comparative analyses of Kickxellomycotina fungi.</title>
        <authorList>
            <person name="Reynolds N.K."/>
            <person name="Stajich J.E."/>
            <person name="Barry K."/>
            <person name="Grigoriev I.V."/>
            <person name="Crous P."/>
            <person name="Smith M.E."/>
        </authorList>
    </citation>
    <scope>NUCLEOTIDE SEQUENCE</scope>
    <source>
        <strain evidence="1">BCRC 34780</strain>
    </source>
</reference>
<feature type="non-terminal residue" evidence="1">
    <location>
        <position position="1"/>
    </location>
</feature>
<proteinExistence type="predicted"/>
<dbReference type="EMBL" id="JANBUN010001570">
    <property type="protein sequence ID" value="KAJ2797564.1"/>
    <property type="molecule type" value="Genomic_DNA"/>
</dbReference>
<accession>A0ACC1KYQ6</accession>
<protein>
    <submittedName>
        <fullName evidence="1">Uncharacterized protein</fullName>
    </submittedName>
</protein>
<evidence type="ECO:0000313" key="2">
    <source>
        <dbReference type="Proteomes" id="UP001140087"/>
    </source>
</evidence>
<keyword evidence="2" id="KW-1185">Reference proteome</keyword>
<name>A0ACC1KYQ6_9FUNG</name>
<dbReference type="Proteomes" id="UP001140087">
    <property type="component" value="Unassembled WGS sequence"/>
</dbReference>
<comment type="caution">
    <text evidence="1">The sequence shown here is derived from an EMBL/GenBank/DDBJ whole genome shotgun (WGS) entry which is preliminary data.</text>
</comment>
<sequence>RVAHGAQYRKRALALRRASGLPTRTLVAPEELTASAILPEEPNGITSMIAISTVLVFATLAAF</sequence>
<evidence type="ECO:0000313" key="1">
    <source>
        <dbReference type="EMBL" id="KAJ2797564.1"/>
    </source>
</evidence>
<gene>
    <name evidence="1" type="ORF">H4R21_004271</name>
</gene>